<keyword evidence="6" id="KW-1185">Reference proteome</keyword>
<proteinExistence type="predicted"/>
<dbReference type="Proteomes" id="UP001431572">
    <property type="component" value="Chromosome 1"/>
</dbReference>
<dbReference type="SUPFAM" id="SSF53474">
    <property type="entry name" value="alpha/beta-Hydrolases"/>
    <property type="match status" value="1"/>
</dbReference>
<reference evidence="4" key="2">
    <citation type="journal article" date="2024" name="Nature">
        <title>Anoxygenic phototroph of the Chloroflexota uses a type I reaction centre.</title>
        <authorList>
            <person name="Tsuji J.M."/>
            <person name="Shaw N.A."/>
            <person name="Nagashima S."/>
            <person name="Venkiteswaran J.J."/>
            <person name="Schiff S.L."/>
            <person name="Watanabe T."/>
            <person name="Fukui M."/>
            <person name="Hanada S."/>
            <person name="Tank M."/>
            <person name="Neufeld J.D."/>
        </authorList>
    </citation>
    <scope>NUCLEOTIDE SEQUENCE</scope>
    <source>
        <strain evidence="4">L227-S17</strain>
    </source>
</reference>
<gene>
    <name evidence="3" type="ORF">HXX08_03830</name>
    <name evidence="4" type="ORF">OZ401_000114</name>
</gene>
<dbReference type="EMBL" id="CP128399">
    <property type="protein sequence ID" value="WJW66869.1"/>
    <property type="molecule type" value="Genomic_DNA"/>
</dbReference>
<evidence type="ECO:0000313" key="3">
    <source>
        <dbReference type="EMBL" id="NWJ44988.1"/>
    </source>
</evidence>
<reference evidence="3 5" key="1">
    <citation type="submission" date="2020-06" db="EMBL/GenBank/DDBJ databases">
        <title>Anoxygenic phototrophic Chloroflexota member uses a Type I reaction center.</title>
        <authorList>
            <person name="Tsuji J.M."/>
            <person name="Shaw N.A."/>
            <person name="Nagashima S."/>
            <person name="Venkiteswaran J."/>
            <person name="Schiff S.L."/>
            <person name="Hanada S."/>
            <person name="Tank M."/>
            <person name="Neufeld J.D."/>
        </authorList>
    </citation>
    <scope>NUCLEOTIDE SEQUENCE [LARGE SCALE GENOMIC DNA]</scope>
    <source>
        <strain evidence="3">L227-S17</strain>
    </source>
</reference>
<dbReference type="PROSITE" id="PS51257">
    <property type="entry name" value="PROKAR_LIPOPROTEIN"/>
    <property type="match status" value="1"/>
</dbReference>
<dbReference type="AlphaFoldDB" id="A0A8T7LSI8"/>
<keyword evidence="1" id="KW-0732">Signal</keyword>
<evidence type="ECO:0000313" key="5">
    <source>
        <dbReference type="Proteomes" id="UP000521676"/>
    </source>
</evidence>
<evidence type="ECO:0000313" key="4">
    <source>
        <dbReference type="EMBL" id="WJW66869.1"/>
    </source>
</evidence>
<evidence type="ECO:0000256" key="1">
    <source>
        <dbReference type="SAM" id="SignalP"/>
    </source>
</evidence>
<dbReference type="PANTHER" id="PTHR43798:SF33">
    <property type="entry name" value="HYDROLASE, PUTATIVE (AFU_ORTHOLOGUE AFUA_2G14860)-RELATED"/>
    <property type="match status" value="1"/>
</dbReference>
<protein>
    <submittedName>
        <fullName evidence="3">Alpha/beta hydrolase</fullName>
    </submittedName>
</protein>
<dbReference type="GO" id="GO:0016020">
    <property type="term" value="C:membrane"/>
    <property type="evidence" value="ECO:0007669"/>
    <property type="project" value="TreeGrafter"/>
</dbReference>
<dbReference type="InterPro" id="IPR029058">
    <property type="entry name" value="AB_hydrolase_fold"/>
</dbReference>
<dbReference type="Gene3D" id="3.40.50.1820">
    <property type="entry name" value="alpha/beta hydrolase"/>
    <property type="match status" value="1"/>
</dbReference>
<feature type="domain" description="AB hydrolase-1" evidence="2">
    <location>
        <begin position="100"/>
        <end position="241"/>
    </location>
</feature>
<name>A0A8T7LSI8_9CHLR</name>
<dbReference type="EMBL" id="JACATZ010000001">
    <property type="protein sequence ID" value="NWJ44988.1"/>
    <property type="molecule type" value="Genomic_DNA"/>
</dbReference>
<evidence type="ECO:0000259" key="2">
    <source>
        <dbReference type="Pfam" id="PF00561"/>
    </source>
</evidence>
<evidence type="ECO:0000313" key="6">
    <source>
        <dbReference type="Proteomes" id="UP001431572"/>
    </source>
</evidence>
<dbReference type="InterPro" id="IPR050266">
    <property type="entry name" value="AB_hydrolase_sf"/>
</dbReference>
<sequence length="331" mass="35534">MKRILGIRLVVLGLFFSMLLAACGDPSPSATSSATTTNSPTTVAATTVPVTTAPVITPSPTAPVSTTAATTATPTAQDIAGLVDVGGFKLFISCTGVGSPTVILDTGAADDSSVWSAVQSQVAQFTRVCRYDRGNLGKSEQATTPRTSQQMVKELKTLLTNSQVKGPYLIVGHSLGGLNMQLYASQYPNEIAGVVLVESMHVDQFARFDKALTKEQAAIINDFTGNPEKMTYENFKESVEQARTAAKFPPVPLIVLTRGWVGMVKPPESYWPTSLGDPFPELENIWRELQADLVKLSPKGKQVIAEKSDHSIPLRQPELITQSIQELIKQG</sequence>
<dbReference type="InterPro" id="IPR000073">
    <property type="entry name" value="AB_hydrolase_1"/>
</dbReference>
<organism evidence="3 5">
    <name type="scientific">Candidatus Chlorohelix allophototropha</name>
    <dbReference type="NCBI Taxonomy" id="3003348"/>
    <lineage>
        <taxon>Bacteria</taxon>
        <taxon>Bacillati</taxon>
        <taxon>Chloroflexota</taxon>
        <taxon>Chloroflexia</taxon>
        <taxon>Candidatus Chloroheliales</taxon>
        <taxon>Candidatus Chloroheliaceae</taxon>
        <taxon>Candidatus Chlorohelix</taxon>
    </lineage>
</organism>
<feature type="chain" id="PRO_5035900314" evidence="1">
    <location>
        <begin position="22"/>
        <end position="331"/>
    </location>
</feature>
<accession>A0A8T7LSI8</accession>
<dbReference type="Pfam" id="PF00561">
    <property type="entry name" value="Abhydrolase_1"/>
    <property type="match status" value="1"/>
</dbReference>
<dbReference type="GO" id="GO:0016787">
    <property type="term" value="F:hydrolase activity"/>
    <property type="evidence" value="ECO:0007669"/>
    <property type="project" value="UniProtKB-KW"/>
</dbReference>
<feature type="signal peptide" evidence="1">
    <location>
        <begin position="1"/>
        <end position="21"/>
    </location>
</feature>
<keyword evidence="3" id="KW-0378">Hydrolase</keyword>
<dbReference type="RefSeq" id="WP_341468762.1">
    <property type="nucleotide sequence ID" value="NZ_CP128399.1"/>
</dbReference>
<dbReference type="PANTHER" id="PTHR43798">
    <property type="entry name" value="MONOACYLGLYCEROL LIPASE"/>
    <property type="match status" value="1"/>
</dbReference>
<dbReference type="Proteomes" id="UP000521676">
    <property type="component" value="Unassembled WGS sequence"/>
</dbReference>